<feature type="transmembrane region" description="Helical" evidence="9">
    <location>
        <begin position="53"/>
        <end position="79"/>
    </location>
</feature>
<dbReference type="GO" id="GO:0005524">
    <property type="term" value="F:ATP binding"/>
    <property type="evidence" value="ECO:0007669"/>
    <property type="project" value="UniProtKB-KW"/>
</dbReference>
<dbReference type="GO" id="GO:0015421">
    <property type="term" value="F:ABC-type oligopeptide transporter activity"/>
    <property type="evidence" value="ECO:0007669"/>
    <property type="project" value="TreeGrafter"/>
</dbReference>
<dbReference type="FunFam" id="3.40.50.300:FF:000854">
    <property type="entry name" value="Multidrug ABC transporter ATP-binding protein"/>
    <property type="match status" value="1"/>
</dbReference>
<evidence type="ECO:0000256" key="4">
    <source>
        <dbReference type="ARBA" id="ARBA00022692"/>
    </source>
</evidence>
<evidence type="ECO:0000256" key="9">
    <source>
        <dbReference type="SAM" id="Phobius"/>
    </source>
</evidence>
<dbReference type="PANTHER" id="PTHR43394">
    <property type="entry name" value="ATP-DEPENDENT PERMEASE MDL1, MITOCHONDRIAL"/>
    <property type="match status" value="1"/>
</dbReference>
<comment type="subcellular location">
    <subcellularLocation>
        <location evidence="1">Cell membrane</location>
        <topology evidence="1">Multi-pass membrane protein</topology>
    </subcellularLocation>
</comment>
<evidence type="ECO:0000256" key="2">
    <source>
        <dbReference type="ARBA" id="ARBA00022448"/>
    </source>
</evidence>
<organism evidence="12 13">
    <name type="scientific">Microbispora hainanensis</name>
    <dbReference type="NCBI Taxonomy" id="568844"/>
    <lineage>
        <taxon>Bacteria</taxon>
        <taxon>Bacillati</taxon>
        <taxon>Actinomycetota</taxon>
        <taxon>Actinomycetes</taxon>
        <taxon>Streptosporangiales</taxon>
        <taxon>Streptosporangiaceae</taxon>
        <taxon>Microbispora</taxon>
    </lineage>
</organism>
<evidence type="ECO:0000256" key="1">
    <source>
        <dbReference type="ARBA" id="ARBA00004651"/>
    </source>
</evidence>
<feature type="domain" description="ABC transmembrane type-1" evidence="11">
    <location>
        <begin position="17"/>
        <end position="299"/>
    </location>
</feature>
<evidence type="ECO:0000259" key="10">
    <source>
        <dbReference type="PROSITE" id="PS50893"/>
    </source>
</evidence>
<dbReference type="InterPro" id="IPR011527">
    <property type="entry name" value="ABC1_TM_dom"/>
</dbReference>
<comment type="caution">
    <text evidence="12">The sequence shown here is derived from an EMBL/GenBank/DDBJ whole genome shotgun (WGS) entry which is preliminary data.</text>
</comment>
<gene>
    <name evidence="12" type="ORF">FLX08_11260</name>
</gene>
<dbReference type="GO" id="GO:0005886">
    <property type="term" value="C:plasma membrane"/>
    <property type="evidence" value="ECO:0007669"/>
    <property type="project" value="UniProtKB-SubCell"/>
</dbReference>
<dbReference type="Pfam" id="PF00664">
    <property type="entry name" value="ABC_membrane"/>
    <property type="match status" value="1"/>
</dbReference>
<reference evidence="12 13" key="1">
    <citation type="submission" date="2019-07" db="EMBL/GenBank/DDBJ databases">
        <title>Microbispora hainanensis DSM 45428.</title>
        <authorList>
            <person name="Thawai C."/>
        </authorList>
    </citation>
    <scope>NUCLEOTIDE SEQUENCE [LARGE SCALE GENOMIC DNA]</scope>
    <source>
        <strain evidence="12 13">DSM 45428</strain>
    </source>
</reference>
<proteinExistence type="predicted"/>
<evidence type="ECO:0000256" key="7">
    <source>
        <dbReference type="ARBA" id="ARBA00022989"/>
    </source>
</evidence>
<dbReference type="PANTHER" id="PTHR43394:SF1">
    <property type="entry name" value="ATP-BINDING CASSETTE SUB-FAMILY B MEMBER 10, MITOCHONDRIAL"/>
    <property type="match status" value="1"/>
</dbReference>
<dbReference type="SMART" id="SM00382">
    <property type="entry name" value="AAA"/>
    <property type="match status" value="1"/>
</dbReference>
<dbReference type="RefSeq" id="WP_142618612.1">
    <property type="nucleotide sequence ID" value="NZ_VIRM01000010.1"/>
</dbReference>
<dbReference type="Proteomes" id="UP000316541">
    <property type="component" value="Unassembled WGS sequence"/>
</dbReference>
<sequence>MGSLLRSGLRPHRGAVALIAVLQIAQALAALLLPTINATLIDDGVLRGDTGLILGLGGVMVAGTLAQVLCSAVVGALAARTAAAVGHELRAAVYAKVQSFSSREVGRFGVPSLITRTIGDVQQVQTLVFMGLTGLAGTPMIFLGGVVMALRQDLRLSTLLLVALPALSAVLWVILHRLTPLWQATQAGVDQVNRLVREQITGIRVVRAFAAEDRERARFAEANGALLGLAVRAARLVAVMFPAGTLIGNLCGVAVVWFGGHLVDDGVTQVGSLVAFLNYLAVILGSALLATFTVLAVPRARVSAVRVREVLETGPEPDASPARIDPAGEGRVWEGEVEVRDAHVRYPGAEEPVLRGVRLLVRPGETVAVVGSTGSGKTTLLNLVARLVGPAAGRVLLDGTDLASLPPEEPAGVVGLVPQRPHLFSGTVADNLRYGRPEATDAELWHALEVAQARDVVEALPEGLETPLGQGGASLSGGQRQRLTVARALVARPRVLLLDDPFSALDPITERALADALARETRDVAVVLVAQRISSTRHADRVVVLDEGRVAGEGTHEELMGSCPAYREIVFSQTGQEVAA</sequence>
<feature type="transmembrane region" description="Helical" evidence="9">
    <location>
        <begin position="126"/>
        <end position="150"/>
    </location>
</feature>
<evidence type="ECO:0000256" key="6">
    <source>
        <dbReference type="ARBA" id="ARBA00022840"/>
    </source>
</evidence>
<keyword evidence="3" id="KW-1003">Cell membrane</keyword>
<dbReference type="InterPro" id="IPR036640">
    <property type="entry name" value="ABC1_TM_sf"/>
</dbReference>
<keyword evidence="7 9" id="KW-1133">Transmembrane helix</keyword>
<dbReference type="SUPFAM" id="SSF52540">
    <property type="entry name" value="P-loop containing nucleoside triphosphate hydrolases"/>
    <property type="match status" value="1"/>
</dbReference>
<feature type="transmembrane region" description="Helical" evidence="9">
    <location>
        <begin position="279"/>
        <end position="298"/>
    </location>
</feature>
<protein>
    <submittedName>
        <fullName evidence="12">ABC transporter ATP-binding protein</fullName>
    </submittedName>
</protein>
<dbReference type="AlphaFoldDB" id="A0A544YYI3"/>
<evidence type="ECO:0000259" key="11">
    <source>
        <dbReference type="PROSITE" id="PS50929"/>
    </source>
</evidence>
<dbReference type="CDD" id="cd18548">
    <property type="entry name" value="ABC_6TM_Tm287_like"/>
    <property type="match status" value="1"/>
</dbReference>
<evidence type="ECO:0000256" key="8">
    <source>
        <dbReference type="ARBA" id="ARBA00023136"/>
    </source>
</evidence>
<keyword evidence="2" id="KW-0813">Transport</keyword>
<feature type="transmembrane region" description="Helical" evidence="9">
    <location>
        <begin position="156"/>
        <end position="175"/>
    </location>
</feature>
<keyword evidence="5" id="KW-0547">Nucleotide-binding</keyword>
<dbReference type="GO" id="GO:0016887">
    <property type="term" value="F:ATP hydrolysis activity"/>
    <property type="evidence" value="ECO:0007669"/>
    <property type="project" value="InterPro"/>
</dbReference>
<evidence type="ECO:0000256" key="5">
    <source>
        <dbReference type="ARBA" id="ARBA00022741"/>
    </source>
</evidence>
<dbReference type="InterPro" id="IPR003593">
    <property type="entry name" value="AAA+_ATPase"/>
</dbReference>
<keyword evidence="6 12" id="KW-0067">ATP-binding</keyword>
<dbReference type="Gene3D" id="1.20.1560.10">
    <property type="entry name" value="ABC transporter type 1, transmembrane domain"/>
    <property type="match status" value="1"/>
</dbReference>
<dbReference type="InterPro" id="IPR003439">
    <property type="entry name" value="ABC_transporter-like_ATP-bd"/>
</dbReference>
<evidence type="ECO:0000313" key="13">
    <source>
        <dbReference type="Proteomes" id="UP000316541"/>
    </source>
</evidence>
<dbReference type="PROSITE" id="PS00211">
    <property type="entry name" value="ABC_TRANSPORTER_1"/>
    <property type="match status" value="1"/>
</dbReference>
<evidence type="ECO:0000313" key="12">
    <source>
        <dbReference type="EMBL" id="TQS21765.1"/>
    </source>
</evidence>
<dbReference type="Pfam" id="PF00005">
    <property type="entry name" value="ABC_tran"/>
    <property type="match status" value="1"/>
</dbReference>
<name>A0A544YYI3_9ACTN</name>
<dbReference type="Gene3D" id="3.40.50.300">
    <property type="entry name" value="P-loop containing nucleotide triphosphate hydrolases"/>
    <property type="match status" value="1"/>
</dbReference>
<dbReference type="EMBL" id="VIRM01000010">
    <property type="protein sequence ID" value="TQS21765.1"/>
    <property type="molecule type" value="Genomic_DNA"/>
</dbReference>
<accession>A0A544YYI3</accession>
<feature type="transmembrane region" description="Helical" evidence="9">
    <location>
        <begin position="236"/>
        <end position="259"/>
    </location>
</feature>
<dbReference type="InterPro" id="IPR017871">
    <property type="entry name" value="ABC_transporter-like_CS"/>
</dbReference>
<dbReference type="InterPro" id="IPR039421">
    <property type="entry name" value="Type_1_exporter"/>
</dbReference>
<dbReference type="SUPFAM" id="SSF90123">
    <property type="entry name" value="ABC transporter transmembrane region"/>
    <property type="match status" value="1"/>
</dbReference>
<feature type="domain" description="ABC transporter" evidence="10">
    <location>
        <begin position="339"/>
        <end position="572"/>
    </location>
</feature>
<dbReference type="InterPro" id="IPR027417">
    <property type="entry name" value="P-loop_NTPase"/>
</dbReference>
<dbReference type="PROSITE" id="PS50929">
    <property type="entry name" value="ABC_TM1F"/>
    <property type="match status" value="1"/>
</dbReference>
<keyword evidence="8 9" id="KW-0472">Membrane</keyword>
<evidence type="ECO:0000256" key="3">
    <source>
        <dbReference type="ARBA" id="ARBA00022475"/>
    </source>
</evidence>
<keyword evidence="4 9" id="KW-0812">Transmembrane</keyword>
<dbReference type="PROSITE" id="PS50893">
    <property type="entry name" value="ABC_TRANSPORTER_2"/>
    <property type="match status" value="1"/>
</dbReference>